<comment type="caution">
    <text evidence="1">The sequence shown here is derived from an EMBL/GenBank/DDBJ whole genome shotgun (WGS) entry which is preliminary data.</text>
</comment>
<gene>
    <name evidence="1" type="ORF">EL06_20915</name>
</gene>
<dbReference type="Proteomes" id="UP000885362">
    <property type="component" value="Unassembled WGS sequence"/>
</dbReference>
<name>A0A6C8Y0S9_SALDZ</name>
<accession>A0A6C8Y0S9</accession>
<dbReference type="EMBL" id="RSHK01000024">
    <property type="protein sequence ID" value="MIE71810.1"/>
    <property type="molecule type" value="Genomic_DNA"/>
</dbReference>
<protein>
    <submittedName>
        <fullName evidence="1">Uncharacterized protein</fullName>
    </submittedName>
</protein>
<reference evidence="1" key="1">
    <citation type="submission" date="2018-08" db="EMBL/GenBank/DDBJ databases">
        <authorList>
            <consortium name="GenomeTrakr network: Whole genome sequencing for foodborne pathogen traceback"/>
        </authorList>
    </citation>
    <scope>NUCLEOTIDE SEQUENCE [LARGE SCALE GENOMIC DNA]</scope>
    <source>
        <strain evidence="1">FMA0132</strain>
    </source>
</reference>
<evidence type="ECO:0000313" key="1">
    <source>
        <dbReference type="EMBL" id="MIE71810.1"/>
    </source>
</evidence>
<sequence>MMIITLELQTDDAPRQTLLTLGMFCPDGSPELVSVLTCCAEKWAVTPPDEWERTFRGQRWRVRRIPAPTFMVFLRRWRHIPEVNAFLDRHLRLVRTSLNDIPGVSCHVWVHEAAAVVVLPQLPRRRRRDRIPDVCVEKDAGRP</sequence>
<dbReference type="AlphaFoldDB" id="A0A6C8Y0S9"/>
<organism evidence="1">
    <name type="scientific">Salmonella diarizonae</name>
    <dbReference type="NCBI Taxonomy" id="59204"/>
    <lineage>
        <taxon>Bacteria</taxon>
        <taxon>Pseudomonadati</taxon>
        <taxon>Pseudomonadota</taxon>
        <taxon>Gammaproteobacteria</taxon>
        <taxon>Enterobacterales</taxon>
        <taxon>Enterobacteriaceae</taxon>
        <taxon>Salmonella</taxon>
    </lineage>
</organism>
<proteinExistence type="predicted"/>